<dbReference type="Gene3D" id="2.20.25.80">
    <property type="entry name" value="WRKY domain"/>
    <property type="match status" value="2"/>
</dbReference>
<feature type="domain" description="WRKY" evidence="8">
    <location>
        <begin position="324"/>
        <end position="389"/>
    </location>
</feature>
<dbReference type="InterPro" id="IPR036576">
    <property type="entry name" value="WRKY_dom_sf"/>
</dbReference>
<gene>
    <name evidence="9" type="primary">WRKY25</name>
    <name evidence="9" type="ORF">HannXRQ_Chr01g0012241</name>
</gene>
<comment type="subcellular location">
    <subcellularLocation>
        <location evidence="1">Nucleus</location>
    </subcellularLocation>
</comment>
<dbReference type="STRING" id="4232.A0A251VQ48"/>
<feature type="region of interest" description="Disordered" evidence="7">
    <location>
        <begin position="1"/>
        <end position="35"/>
    </location>
</feature>
<dbReference type="GO" id="GO:0006355">
    <property type="term" value="P:regulation of DNA-templated transcription"/>
    <property type="evidence" value="ECO:0000318"/>
    <property type="project" value="GO_Central"/>
</dbReference>
<keyword evidence="5" id="KW-0804">Transcription</keyword>
<evidence type="ECO:0000256" key="3">
    <source>
        <dbReference type="ARBA" id="ARBA00023015"/>
    </source>
</evidence>
<evidence type="ECO:0000256" key="1">
    <source>
        <dbReference type="ARBA" id="ARBA00004123"/>
    </source>
</evidence>
<organism evidence="9 10">
    <name type="scientific">Helianthus annuus</name>
    <name type="common">Common sunflower</name>
    <dbReference type="NCBI Taxonomy" id="4232"/>
    <lineage>
        <taxon>Eukaryota</taxon>
        <taxon>Viridiplantae</taxon>
        <taxon>Streptophyta</taxon>
        <taxon>Embryophyta</taxon>
        <taxon>Tracheophyta</taxon>
        <taxon>Spermatophyta</taxon>
        <taxon>Magnoliopsida</taxon>
        <taxon>eudicotyledons</taxon>
        <taxon>Gunneridae</taxon>
        <taxon>Pentapetalae</taxon>
        <taxon>asterids</taxon>
        <taxon>campanulids</taxon>
        <taxon>Asterales</taxon>
        <taxon>Asteraceae</taxon>
        <taxon>Asteroideae</taxon>
        <taxon>Heliantheae alliance</taxon>
        <taxon>Heliantheae</taxon>
        <taxon>Helianthus</taxon>
    </lineage>
</organism>
<evidence type="ECO:0000256" key="5">
    <source>
        <dbReference type="ARBA" id="ARBA00023163"/>
    </source>
</evidence>
<proteinExistence type="predicted"/>
<feature type="compositionally biased region" description="Low complexity" evidence="7">
    <location>
        <begin position="140"/>
        <end position="155"/>
    </location>
</feature>
<name>A0A251VQ48_HELAN</name>
<feature type="compositionally biased region" description="Low complexity" evidence="7">
    <location>
        <begin position="400"/>
        <end position="414"/>
    </location>
</feature>
<dbReference type="FunFam" id="2.20.25.80:FF:000006">
    <property type="entry name" value="WRKY transcription factor"/>
    <property type="match status" value="1"/>
</dbReference>
<feature type="region of interest" description="Disordered" evidence="7">
    <location>
        <begin position="392"/>
        <end position="422"/>
    </location>
</feature>
<dbReference type="OMA" id="NNHLDFP"/>
<dbReference type="GO" id="GO:0000976">
    <property type="term" value="F:transcription cis-regulatory region binding"/>
    <property type="evidence" value="ECO:0000318"/>
    <property type="project" value="GO_Central"/>
</dbReference>
<evidence type="ECO:0000256" key="2">
    <source>
        <dbReference type="ARBA" id="ARBA00022737"/>
    </source>
</evidence>
<dbReference type="Pfam" id="PF03106">
    <property type="entry name" value="WRKY"/>
    <property type="match status" value="2"/>
</dbReference>
<reference evidence="10" key="1">
    <citation type="journal article" date="2017" name="Nature">
        <title>The sunflower genome provides insights into oil metabolism, flowering and Asterid evolution.</title>
        <authorList>
            <person name="Badouin H."/>
            <person name="Gouzy J."/>
            <person name="Grassa C.J."/>
            <person name="Murat F."/>
            <person name="Staton S.E."/>
            <person name="Cottret L."/>
            <person name="Lelandais-Briere C."/>
            <person name="Owens G.L."/>
            <person name="Carrere S."/>
            <person name="Mayjonade B."/>
            <person name="Legrand L."/>
            <person name="Gill N."/>
            <person name="Kane N.C."/>
            <person name="Bowers J.E."/>
            <person name="Hubner S."/>
            <person name="Bellec A."/>
            <person name="Berard A."/>
            <person name="Berges H."/>
            <person name="Blanchet N."/>
            <person name="Boniface M.C."/>
            <person name="Brunel D."/>
            <person name="Catrice O."/>
            <person name="Chaidir N."/>
            <person name="Claudel C."/>
            <person name="Donnadieu C."/>
            <person name="Faraut T."/>
            <person name="Fievet G."/>
            <person name="Helmstetter N."/>
            <person name="King M."/>
            <person name="Knapp S.J."/>
            <person name="Lai Z."/>
            <person name="Le Paslier M.C."/>
            <person name="Lippi Y."/>
            <person name="Lorenzon L."/>
            <person name="Mandel J.R."/>
            <person name="Marage G."/>
            <person name="Marchand G."/>
            <person name="Marquand E."/>
            <person name="Bret-Mestries E."/>
            <person name="Morien E."/>
            <person name="Nambeesan S."/>
            <person name="Nguyen T."/>
            <person name="Pegot-Espagnet P."/>
            <person name="Pouilly N."/>
            <person name="Raftis F."/>
            <person name="Sallet E."/>
            <person name="Schiex T."/>
            <person name="Thomas J."/>
            <person name="Vandecasteele C."/>
            <person name="Vares D."/>
            <person name="Vear F."/>
            <person name="Vautrin S."/>
            <person name="Crespi M."/>
            <person name="Mangin B."/>
            <person name="Burke J.M."/>
            <person name="Salse J."/>
            <person name="Munos S."/>
            <person name="Vincourt P."/>
            <person name="Rieseberg L.H."/>
            <person name="Langlade N.B."/>
        </authorList>
    </citation>
    <scope>NUCLEOTIDE SEQUENCE [LARGE SCALE GENOMIC DNA]</scope>
    <source>
        <strain evidence="10">cv. SF193</strain>
    </source>
</reference>
<keyword evidence="3" id="KW-0805">Transcription regulation</keyword>
<evidence type="ECO:0000256" key="7">
    <source>
        <dbReference type="SAM" id="MobiDB-lite"/>
    </source>
</evidence>
<feature type="domain" description="WRKY" evidence="8">
    <location>
        <begin position="170"/>
        <end position="234"/>
    </location>
</feature>
<sequence>MSSSGSTFDSPPPPSTAVAATGPQTATAPKFKSIHPPSLPISSPSSFFSSLLDSPVLLSSSHILASPTTGSFPFDAFNWTPNNQIQEQDIKKEQNNFTNFQFQSQSDHSTLQEIYQQPRFENYGNLEKTEYPVFKQSTQSKSNYSSDLNNYNNQSKSKYIGDLNNYNNQSSHKKLNDGYNWRKYGQKQVKASENPRSYYKCTHQNCSMRKKVETSSDGDVTEIVYKGKHNHPKPQSNKRSSSSSVSDSSFLVHQFNDFPDQSFGSGQWEFVGTSENSSVSIGDDEFGEDGAQGKRLKMEIEDEGISMEGSRTVREPRVVIQTVSEIDILDDGYRWRKYGQKVVKGNPNPRSYYKCTTPDCSVRKHVERASNDARSVVTTYEGRHNHDVPVARGMRSSQATNSSNNMSSMTTNSSGLSYHHPNNSMKNSVCSSYLSPSETKFRLHSQGGFGLSGFENPIRSTHLHPEQKPENMFHKAKDEPTDDNFLESLLY</sequence>
<dbReference type="PANTHER" id="PTHR31221:SF327">
    <property type="entry name" value="WRKY DNA-BINDING PROTEIN 25-RELATED"/>
    <property type="match status" value="1"/>
</dbReference>
<keyword evidence="10" id="KW-1185">Reference proteome</keyword>
<accession>A0A251VQ48</accession>
<feature type="region of interest" description="Disordered" evidence="7">
    <location>
        <begin position="225"/>
        <end position="245"/>
    </location>
</feature>
<dbReference type="InterPro" id="IPR044810">
    <property type="entry name" value="WRKY_plant"/>
</dbReference>
<dbReference type="FunFam" id="2.20.25.80:FF:000001">
    <property type="entry name" value="WRKY transcription factor 33"/>
    <property type="match status" value="1"/>
</dbReference>
<dbReference type="PROSITE" id="PS50811">
    <property type="entry name" value="WRKY"/>
    <property type="match status" value="2"/>
</dbReference>
<dbReference type="GO" id="GO:0003700">
    <property type="term" value="F:DNA-binding transcription factor activity"/>
    <property type="evidence" value="ECO:0000318"/>
    <property type="project" value="GO_Central"/>
</dbReference>
<feature type="region of interest" description="Disordered" evidence="7">
    <location>
        <begin position="137"/>
        <end position="179"/>
    </location>
</feature>
<dbReference type="AlphaFoldDB" id="A0A251VQ48"/>
<keyword evidence="4 9" id="KW-0238">DNA-binding</keyword>
<evidence type="ECO:0000256" key="6">
    <source>
        <dbReference type="ARBA" id="ARBA00023242"/>
    </source>
</evidence>
<dbReference type="PANTHER" id="PTHR31221">
    <property type="entry name" value="WRKY TRANSCRIPTION FACTOR PROTEIN 1-RELATED"/>
    <property type="match status" value="1"/>
</dbReference>
<dbReference type="InParanoid" id="A0A251VQ48"/>
<dbReference type="OrthoDB" id="5065855at2759"/>
<dbReference type="Proteomes" id="UP000215914">
    <property type="component" value="Chromosome 1"/>
</dbReference>
<dbReference type="SMART" id="SM00774">
    <property type="entry name" value="WRKY"/>
    <property type="match status" value="2"/>
</dbReference>
<evidence type="ECO:0000313" key="9">
    <source>
        <dbReference type="EMBL" id="OTG36851.1"/>
    </source>
</evidence>
<keyword evidence="2" id="KW-0677">Repeat</keyword>
<evidence type="ECO:0000313" key="10">
    <source>
        <dbReference type="Proteomes" id="UP000215914"/>
    </source>
</evidence>
<dbReference type="GO" id="GO:0005634">
    <property type="term" value="C:nucleus"/>
    <property type="evidence" value="ECO:0000318"/>
    <property type="project" value="GO_Central"/>
</dbReference>
<evidence type="ECO:0000259" key="8">
    <source>
        <dbReference type="PROSITE" id="PS50811"/>
    </source>
</evidence>
<dbReference type="SUPFAM" id="SSF118290">
    <property type="entry name" value="WRKY DNA-binding domain"/>
    <property type="match status" value="2"/>
</dbReference>
<keyword evidence="6" id="KW-0539">Nucleus</keyword>
<evidence type="ECO:0000256" key="4">
    <source>
        <dbReference type="ARBA" id="ARBA00023125"/>
    </source>
</evidence>
<protein>
    <submittedName>
        <fullName evidence="9">Putative WRKY DNA-binding protein 25</fullName>
    </submittedName>
</protein>
<dbReference type="InterPro" id="IPR003657">
    <property type="entry name" value="WRKY_dom"/>
</dbReference>
<dbReference type="EMBL" id="CM007890">
    <property type="protein sequence ID" value="OTG36851.1"/>
    <property type="molecule type" value="Genomic_DNA"/>
</dbReference>